<feature type="active site" description="Proton donor/acceptor" evidence="6">
    <location>
        <position position="145"/>
    </location>
</feature>
<dbReference type="GO" id="GO:0006083">
    <property type="term" value="P:acetate metabolic process"/>
    <property type="evidence" value="ECO:0007669"/>
    <property type="project" value="TreeGrafter"/>
</dbReference>
<comment type="similarity">
    <text evidence="1 6 7">Belongs to the acetokinase family.</text>
</comment>
<dbReference type="PIRSF" id="PIRSF000722">
    <property type="entry name" value="Acetate_prop_kin"/>
    <property type="match status" value="1"/>
</dbReference>
<dbReference type="AlphaFoldDB" id="A0A5C5WAD6"/>
<name>A0A5C5WAD6_9BACT</name>
<dbReference type="Pfam" id="PF00871">
    <property type="entry name" value="Acetate_kinase"/>
    <property type="match status" value="1"/>
</dbReference>
<dbReference type="CDD" id="cd24010">
    <property type="entry name" value="ASKHA_NBD_AcK_PK"/>
    <property type="match status" value="1"/>
</dbReference>
<keyword evidence="3 6" id="KW-0547">Nucleotide-binding</keyword>
<dbReference type="Gene3D" id="3.30.420.40">
    <property type="match status" value="2"/>
</dbReference>
<dbReference type="PANTHER" id="PTHR21060:SF15">
    <property type="entry name" value="ACETATE KINASE-RELATED"/>
    <property type="match status" value="1"/>
</dbReference>
<feature type="binding site" evidence="6">
    <location>
        <begin position="205"/>
        <end position="209"/>
    </location>
    <ligand>
        <name>ATP</name>
        <dbReference type="ChEBI" id="CHEBI:30616"/>
    </ligand>
</feature>
<keyword evidence="6" id="KW-0963">Cytoplasm</keyword>
<dbReference type="GO" id="GO:0005524">
    <property type="term" value="F:ATP binding"/>
    <property type="evidence" value="ECO:0007669"/>
    <property type="project" value="UniProtKB-KW"/>
</dbReference>
<dbReference type="InterPro" id="IPR004372">
    <property type="entry name" value="Ac/propionate_kinase"/>
</dbReference>
<dbReference type="RefSeq" id="WP_146572098.1">
    <property type="nucleotide sequence ID" value="NZ_SJPH01000002.1"/>
</dbReference>
<comment type="function">
    <text evidence="6">Catalyzes the formation of acetyl phosphate from acetate and ATP. Can also catalyze the reverse reaction.</text>
</comment>
<keyword evidence="4 6" id="KW-0418">Kinase</keyword>
<dbReference type="SUPFAM" id="SSF53067">
    <property type="entry name" value="Actin-like ATPase domain"/>
    <property type="match status" value="2"/>
</dbReference>
<keyword evidence="6" id="KW-0479">Metal-binding</keyword>
<accession>A0A5C5WAD6</accession>
<evidence type="ECO:0000256" key="1">
    <source>
        <dbReference type="ARBA" id="ARBA00008748"/>
    </source>
</evidence>
<evidence type="ECO:0000313" key="9">
    <source>
        <dbReference type="Proteomes" id="UP000318995"/>
    </source>
</evidence>
<keyword evidence="6" id="KW-0460">Magnesium</keyword>
<gene>
    <name evidence="6 8" type="primary">ackA</name>
    <name evidence="8" type="ORF">Pla111_10810</name>
</gene>
<protein>
    <recommendedName>
        <fullName evidence="6">Acetate kinase</fullName>
        <ecNumber evidence="6">2.7.2.1</ecNumber>
    </recommendedName>
    <alternativeName>
        <fullName evidence="6">Acetokinase</fullName>
    </alternativeName>
</protein>
<comment type="subcellular location">
    <subcellularLocation>
        <location evidence="6">Cytoplasm</location>
    </subcellularLocation>
</comment>
<feature type="binding site" evidence="6">
    <location>
        <position position="88"/>
    </location>
    <ligand>
        <name>substrate</name>
    </ligand>
</feature>
<dbReference type="GO" id="GO:0006085">
    <property type="term" value="P:acetyl-CoA biosynthetic process"/>
    <property type="evidence" value="ECO:0007669"/>
    <property type="project" value="UniProtKB-UniRule"/>
</dbReference>
<comment type="catalytic activity">
    <reaction evidence="6">
        <text>acetate + ATP = acetyl phosphate + ADP</text>
        <dbReference type="Rhea" id="RHEA:11352"/>
        <dbReference type="ChEBI" id="CHEBI:22191"/>
        <dbReference type="ChEBI" id="CHEBI:30089"/>
        <dbReference type="ChEBI" id="CHEBI:30616"/>
        <dbReference type="ChEBI" id="CHEBI:456216"/>
        <dbReference type="EC" id="2.7.2.1"/>
    </reaction>
</comment>
<keyword evidence="9" id="KW-1185">Reference proteome</keyword>
<dbReference type="PROSITE" id="PS01075">
    <property type="entry name" value="ACETATE_KINASE_1"/>
    <property type="match status" value="1"/>
</dbReference>
<keyword evidence="2 6" id="KW-0808">Transferase</keyword>
<dbReference type="InterPro" id="IPR000890">
    <property type="entry name" value="Aliphatic_acid_kin_short-chain"/>
</dbReference>
<comment type="subunit">
    <text evidence="6">Homodimer.</text>
</comment>
<feature type="binding site" evidence="6">
    <location>
        <begin position="327"/>
        <end position="331"/>
    </location>
    <ligand>
        <name>ATP</name>
        <dbReference type="ChEBI" id="CHEBI:30616"/>
    </ligand>
</feature>
<feature type="binding site" evidence="6">
    <location>
        <position position="14"/>
    </location>
    <ligand>
        <name>ATP</name>
        <dbReference type="ChEBI" id="CHEBI:30616"/>
    </ligand>
</feature>
<dbReference type="PROSITE" id="PS01076">
    <property type="entry name" value="ACETATE_KINASE_2"/>
    <property type="match status" value="1"/>
</dbReference>
<dbReference type="InterPro" id="IPR043129">
    <property type="entry name" value="ATPase_NBD"/>
</dbReference>
<feature type="binding site" evidence="6">
    <location>
        <position position="381"/>
    </location>
    <ligand>
        <name>Mg(2+)</name>
        <dbReference type="ChEBI" id="CHEBI:18420"/>
    </ligand>
</feature>
<dbReference type="GO" id="GO:0000287">
    <property type="term" value="F:magnesium ion binding"/>
    <property type="evidence" value="ECO:0007669"/>
    <property type="project" value="UniProtKB-UniRule"/>
</dbReference>
<evidence type="ECO:0000256" key="2">
    <source>
        <dbReference type="ARBA" id="ARBA00022679"/>
    </source>
</evidence>
<evidence type="ECO:0000256" key="5">
    <source>
        <dbReference type="ARBA" id="ARBA00022840"/>
    </source>
</evidence>
<comment type="pathway">
    <text evidence="6">Metabolic intermediate biosynthesis; acetyl-CoA biosynthesis; acetyl-CoA from acetate: step 1/2.</text>
</comment>
<proteinExistence type="inferred from homology"/>
<feature type="binding site" evidence="6">
    <location>
        <begin position="279"/>
        <end position="281"/>
    </location>
    <ligand>
        <name>ATP</name>
        <dbReference type="ChEBI" id="CHEBI:30616"/>
    </ligand>
</feature>
<feature type="site" description="Transition state stabilizer" evidence="6">
    <location>
        <position position="177"/>
    </location>
</feature>
<organism evidence="8 9">
    <name type="scientific">Botrimarina hoheduenensis</name>
    <dbReference type="NCBI Taxonomy" id="2528000"/>
    <lineage>
        <taxon>Bacteria</taxon>
        <taxon>Pseudomonadati</taxon>
        <taxon>Planctomycetota</taxon>
        <taxon>Planctomycetia</taxon>
        <taxon>Pirellulales</taxon>
        <taxon>Lacipirellulaceae</taxon>
        <taxon>Botrimarina</taxon>
    </lineage>
</organism>
<dbReference type="Proteomes" id="UP000318995">
    <property type="component" value="Unassembled WGS sequence"/>
</dbReference>
<comment type="caution">
    <text evidence="8">The sequence shown here is derived from an EMBL/GenBank/DDBJ whole genome shotgun (WGS) entry which is preliminary data.</text>
</comment>
<evidence type="ECO:0000256" key="4">
    <source>
        <dbReference type="ARBA" id="ARBA00022777"/>
    </source>
</evidence>
<dbReference type="OrthoDB" id="9802453at2"/>
<dbReference type="GO" id="GO:0008776">
    <property type="term" value="F:acetate kinase activity"/>
    <property type="evidence" value="ECO:0007669"/>
    <property type="project" value="UniProtKB-UniRule"/>
</dbReference>
<comment type="cofactor">
    <cofactor evidence="6">
        <name>Mg(2+)</name>
        <dbReference type="ChEBI" id="CHEBI:18420"/>
    </cofactor>
    <cofactor evidence="6">
        <name>Mn(2+)</name>
        <dbReference type="ChEBI" id="CHEBI:29035"/>
    </cofactor>
    <text evidence="6">Mg(2+). Can also accept Mn(2+).</text>
</comment>
<dbReference type="NCBIfam" id="TIGR00016">
    <property type="entry name" value="ackA"/>
    <property type="match status" value="1"/>
</dbReference>
<dbReference type="PANTHER" id="PTHR21060">
    <property type="entry name" value="ACETATE KINASE"/>
    <property type="match status" value="1"/>
</dbReference>
<sequence length="396" mass="41891">MKVLVLNCGSSSIKLRLFEHPGDHQLGRGAVERIGEADDGLVTFATANGASHTQRMPIADHRIGMERLAQQLTEQGVLGDGPEVVAHRVVHGGGRFQTATRITDEVLAQLDRLTPLAPLHNPANVLGIQILRERYPSAEHIAVFDTAFHQTIPAYAACYALPSELAAEHGVKRYGFHGLSNRWASLCAAELLGKPLASLKMVVLHLGAGASATAIDAGRSIDTTMGLTPLEGLVMATRSGDLDPGVLLYLQRQCGYSAERLDQLLNRESGLKGLCGTGDLRDVLQLAQAGVGSAQLALDVYCYRIAKYVGAFYVALNGLDALVFTAGVGEHSAAVRRQVVERLAVLGLVLDEAANEKLVGSEGPLHAADSRGAILVVPANEELQIAREAAALVSGG</sequence>
<keyword evidence="5 6" id="KW-0067">ATP-binding</keyword>
<dbReference type="HAMAP" id="MF_00020">
    <property type="entry name" value="Acetate_kinase"/>
    <property type="match status" value="1"/>
</dbReference>
<evidence type="ECO:0000256" key="6">
    <source>
        <dbReference type="HAMAP-Rule" id="MF_00020"/>
    </source>
</evidence>
<evidence type="ECO:0000256" key="3">
    <source>
        <dbReference type="ARBA" id="ARBA00022741"/>
    </source>
</evidence>
<feature type="site" description="Transition state stabilizer" evidence="6">
    <location>
        <position position="238"/>
    </location>
</feature>
<dbReference type="InterPro" id="IPR023865">
    <property type="entry name" value="Aliphatic_acid_kinase_CS"/>
</dbReference>
<evidence type="ECO:0000256" key="7">
    <source>
        <dbReference type="RuleBase" id="RU003835"/>
    </source>
</evidence>
<dbReference type="EMBL" id="SJPH01000002">
    <property type="protein sequence ID" value="TWT47467.1"/>
    <property type="molecule type" value="Genomic_DNA"/>
</dbReference>
<dbReference type="PRINTS" id="PR00471">
    <property type="entry name" value="ACETATEKNASE"/>
</dbReference>
<feature type="binding site" evidence="6">
    <location>
        <position position="7"/>
    </location>
    <ligand>
        <name>Mg(2+)</name>
        <dbReference type="ChEBI" id="CHEBI:18420"/>
    </ligand>
</feature>
<dbReference type="GO" id="GO:0005737">
    <property type="term" value="C:cytoplasm"/>
    <property type="evidence" value="ECO:0007669"/>
    <property type="project" value="UniProtKB-SubCell"/>
</dbReference>
<dbReference type="EC" id="2.7.2.1" evidence="6"/>
<dbReference type="UniPathway" id="UPA00340">
    <property type="reaction ID" value="UER00458"/>
</dbReference>
<evidence type="ECO:0000313" key="8">
    <source>
        <dbReference type="EMBL" id="TWT47467.1"/>
    </source>
</evidence>
<reference evidence="8 9" key="1">
    <citation type="submission" date="2019-02" db="EMBL/GenBank/DDBJ databases">
        <title>Deep-cultivation of Planctomycetes and their phenomic and genomic characterization uncovers novel biology.</title>
        <authorList>
            <person name="Wiegand S."/>
            <person name="Jogler M."/>
            <person name="Boedeker C."/>
            <person name="Pinto D."/>
            <person name="Vollmers J."/>
            <person name="Rivas-Marin E."/>
            <person name="Kohn T."/>
            <person name="Peeters S.H."/>
            <person name="Heuer A."/>
            <person name="Rast P."/>
            <person name="Oberbeckmann S."/>
            <person name="Bunk B."/>
            <person name="Jeske O."/>
            <person name="Meyerdierks A."/>
            <person name="Storesund J.E."/>
            <person name="Kallscheuer N."/>
            <person name="Luecker S."/>
            <person name="Lage O.M."/>
            <person name="Pohl T."/>
            <person name="Merkel B.J."/>
            <person name="Hornburger P."/>
            <person name="Mueller R.-W."/>
            <person name="Bruemmer F."/>
            <person name="Labrenz M."/>
            <person name="Spormann A.M."/>
            <person name="Op Den Camp H."/>
            <person name="Overmann J."/>
            <person name="Amann R."/>
            <person name="Jetten M.S.M."/>
            <person name="Mascher T."/>
            <person name="Medema M.H."/>
            <person name="Devos D.P."/>
            <person name="Kaster A.-K."/>
            <person name="Ovreas L."/>
            <person name="Rohde M."/>
            <person name="Galperin M.Y."/>
            <person name="Jogler C."/>
        </authorList>
    </citation>
    <scope>NUCLEOTIDE SEQUENCE [LARGE SCALE GENOMIC DNA]</scope>
    <source>
        <strain evidence="8 9">Pla111</strain>
    </source>
</reference>